<dbReference type="InterPro" id="IPR056884">
    <property type="entry name" value="NPHP3-like_N"/>
</dbReference>
<keyword evidence="4" id="KW-1185">Reference proteome</keyword>
<evidence type="ECO:0000259" key="2">
    <source>
        <dbReference type="Pfam" id="PF24883"/>
    </source>
</evidence>
<accession>A0ABR3FD89</accession>
<dbReference type="Proteomes" id="UP001465976">
    <property type="component" value="Unassembled WGS sequence"/>
</dbReference>
<gene>
    <name evidence="3" type="ORF">V5O48_008851</name>
</gene>
<name>A0ABR3FD89_9AGAR</name>
<proteinExistence type="predicted"/>
<evidence type="ECO:0000313" key="4">
    <source>
        <dbReference type="Proteomes" id="UP001465976"/>
    </source>
</evidence>
<keyword evidence="1" id="KW-0677">Repeat</keyword>
<feature type="domain" description="Nephrocystin 3-like N-terminal" evidence="2">
    <location>
        <begin position="39"/>
        <end position="176"/>
    </location>
</feature>
<dbReference type="EMBL" id="JBAHYK010000543">
    <property type="protein sequence ID" value="KAL0573111.1"/>
    <property type="molecule type" value="Genomic_DNA"/>
</dbReference>
<comment type="caution">
    <text evidence="3">The sequence shown here is derived from an EMBL/GenBank/DDBJ whole genome shotgun (WGS) entry which is preliminary data.</text>
</comment>
<protein>
    <recommendedName>
        <fullName evidence="2">Nephrocystin 3-like N-terminal domain-containing protein</fullName>
    </recommendedName>
</protein>
<organism evidence="3 4">
    <name type="scientific">Marasmius crinis-equi</name>
    <dbReference type="NCBI Taxonomy" id="585013"/>
    <lineage>
        <taxon>Eukaryota</taxon>
        <taxon>Fungi</taxon>
        <taxon>Dikarya</taxon>
        <taxon>Basidiomycota</taxon>
        <taxon>Agaricomycotina</taxon>
        <taxon>Agaricomycetes</taxon>
        <taxon>Agaricomycetidae</taxon>
        <taxon>Agaricales</taxon>
        <taxon>Marasmiineae</taxon>
        <taxon>Marasmiaceae</taxon>
        <taxon>Marasmius</taxon>
    </lineage>
</organism>
<reference evidence="3 4" key="1">
    <citation type="submission" date="2024-02" db="EMBL/GenBank/DDBJ databases">
        <title>A draft genome for the cacao thread blight pathogen Marasmius crinis-equi.</title>
        <authorList>
            <person name="Cohen S.P."/>
            <person name="Baruah I.K."/>
            <person name="Amoako-Attah I."/>
            <person name="Bukari Y."/>
            <person name="Meinhardt L.W."/>
            <person name="Bailey B.A."/>
        </authorList>
    </citation>
    <scope>NUCLEOTIDE SEQUENCE [LARGE SCALE GENOMIC DNA]</scope>
    <source>
        <strain evidence="3 4">GH-76</strain>
    </source>
</reference>
<feature type="non-terminal residue" evidence="3">
    <location>
        <position position="1"/>
    </location>
</feature>
<sequence length="263" mass="29628">RDAQTGCLEGTREKVIEELSHWLESADSEKLCWLYGGAGFYFSRNDSSRNNFDPLIPTIALQLAINPAYKKADFTSALGDIIHSQPGLFDMRWDDQFKWLIHEPLTRIDPAKRDGLPTLIVIDGLDECMGIGRSTSDMTGRSTSDAIKVQETLLSVIQNAVSSYPSLPLHFLILSRPEHTIRAFFRSTPTRPGPVHKPVDMRDFRGDADRDIRLFLERAFAALPDLHPEAMIEAGWPPEDIMQELITKSDGHFIYVVTLMKSA</sequence>
<dbReference type="Pfam" id="PF24883">
    <property type="entry name" value="NPHP3_N"/>
    <property type="match status" value="1"/>
</dbReference>
<evidence type="ECO:0000256" key="1">
    <source>
        <dbReference type="ARBA" id="ARBA00022737"/>
    </source>
</evidence>
<evidence type="ECO:0000313" key="3">
    <source>
        <dbReference type="EMBL" id="KAL0573111.1"/>
    </source>
</evidence>